<feature type="transmembrane region" description="Helical" evidence="5">
    <location>
        <begin position="192"/>
        <end position="218"/>
    </location>
</feature>
<dbReference type="GO" id="GO:0005743">
    <property type="term" value="C:mitochondrial inner membrane"/>
    <property type="evidence" value="ECO:0007669"/>
    <property type="project" value="TreeGrafter"/>
</dbReference>
<evidence type="ECO:0000313" key="6">
    <source>
        <dbReference type="EMBL" id="CAE0839528.1"/>
    </source>
</evidence>
<evidence type="ECO:0000256" key="3">
    <source>
        <dbReference type="ARBA" id="ARBA00022989"/>
    </source>
</evidence>
<dbReference type="AlphaFoldDB" id="A0A7S4GKA6"/>
<evidence type="ECO:0000256" key="5">
    <source>
        <dbReference type="SAM" id="Phobius"/>
    </source>
</evidence>
<keyword evidence="4 5" id="KW-0472">Membrane</keyword>
<evidence type="ECO:0000256" key="2">
    <source>
        <dbReference type="ARBA" id="ARBA00022692"/>
    </source>
</evidence>
<dbReference type="GO" id="GO:0032977">
    <property type="term" value="F:membrane insertase activity"/>
    <property type="evidence" value="ECO:0007669"/>
    <property type="project" value="InterPro"/>
</dbReference>
<keyword evidence="3 5" id="KW-1133">Transmembrane helix</keyword>
<evidence type="ECO:0000256" key="4">
    <source>
        <dbReference type="ARBA" id="ARBA00023136"/>
    </source>
</evidence>
<dbReference type="PANTHER" id="PTHR12428:SF65">
    <property type="entry name" value="CYTOCHROME C OXIDASE ASSEMBLY PROTEIN COX18, MITOCHONDRIAL"/>
    <property type="match status" value="1"/>
</dbReference>
<reference evidence="6" key="1">
    <citation type="submission" date="2021-01" db="EMBL/GenBank/DDBJ databases">
        <authorList>
            <person name="Corre E."/>
            <person name="Pelletier E."/>
            <person name="Niang G."/>
            <person name="Scheremetjew M."/>
            <person name="Finn R."/>
            <person name="Kale V."/>
            <person name="Holt S."/>
            <person name="Cochrane G."/>
            <person name="Meng A."/>
            <person name="Brown T."/>
            <person name="Cohen L."/>
        </authorList>
    </citation>
    <scope>NUCLEOTIDE SEQUENCE</scope>
    <source>
        <strain evidence="6">CCMP1594</strain>
    </source>
</reference>
<proteinExistence type="predicted"/>
<evidence type="ECO:0000256" key="1">
    <source>
        <dbReference type="ARBA" id="ARBA00004141"/>
    </source>
</evidence>
<protein>
    <submittedName>
        <fullName evidence="6">Uncharacterized protein</fullName>
    </submittedName>
</protein>
<organism evidence="6">
    <name type="scientific">Eutreptiella gymnastica</name>
    <dbReference type="NCBI Taxonomy" id="73025"/>
    <lineage>
        <taxon>Eukaryota</taxon>
        <taxon>Discoba</taxon>
        <taxon>Euglenozoa</taxon>
        <taxon>Euglenida</taxon>
        <taxon>Spirocuta</taxon>
        <taxon>Euglenophyceae</taxon>
        <taxon>Eutreptiales</taxon>
        <taxon>Eutreptiaceae</taxon>
        <taxon>Eutreptiella</taxon>
    </lineage>
</organism>
<dbReference type="PANTHER" id="PTHR12428">
    <property type="entry name" value="OXA1"/>
    <property type="match status" value="1"/>
</dbReference>
<comment type="subcellular location">
    <subcellularLocation>
        <location evidence="1">Membrane</location>
        <topology evidence="1">Multi-pass membrane protein</topology>
    </subcellularLocation>
</comment>
<feature type="transmembrane region" description="Helical" evidence="5">
    <location>
        <begin position="376"/>
        <end position="399"/>
    </location>
</feature>
<dbReference type="InterPro" id="IPR001708">
    <property type="entry name" value="YidC/ALB3/OXA1/COX18"/>
</dbReference>
<keyword evidence="2 5" id="KW-0812">Transmembrane</keyword>
<accession>A0A7S4GKA6</accession>
<dbReference type="GO" id="GO:0032979">
    <property type="term" value="P:protein insertion into mitochondrial inner membrane from matrix"/>
    <property type="evidence" value="ECO:0007669"/>
    <property type="project" value="TreeGrafter"/>
</dbReference>
<gene>
    <name evidence="6" type="ORF">EGYM00163_LOCUS50900</name>
</gene>
<sequence>MLTGRQAAQLWKCPAACTFRPVGLVRPAWSAKVTIHRQVRQLHIPSQNELMGHGAKVANAVKDISSASYGHVKDGTLASAGYVKEGALIAGGGIKAGTVAGWQAIKGNTVAGWVKPGIAYMGAGAAASYSQAKSMLGYGEGESLPSPPGEHRKVGMLVDEEMDEAEAAFADDLSFFEIMDDYLNLIPSFNPVYYVALAMSGVHGFGIPWWGTFLCIAIPYRLLMLPAMVTANKYMAIRTVLETTPKVAEVNRQLANLKADTKENNKLRTMLQAQKTDLQKAEFPHYHWWKFAAPYAVNAIGWMSIFLGARRLIGDDPTMTEGGLFWFTDMTVPDPYFLLPGLSWTLQMTAAEIGFRRNPQSKASSDQTRIMTRFGMHGFLAVFTLGFGSMMPSGIMLFWCTTAFFTVCQNLVVWNPTFRKWFEIPDRKEITKELKKYDFPSPVVPKTIADPMTQALTLPADEKAQRCTTTVGGRARRFNPGEFNPSNPWGGLPLVRPIVV</sequence>
<dbReference type="CDD" id="cd20069">
    <property type="entry name" value="5TM_Oxa1-like"/>
    <property type="match status" value="1"/>
</dbReference>
<name>A0A7S4GKA6_9EUGL</name>
<dbReference type="EMBL" id="HBJA01147890">
    <property type="protein sequence ID" value="CAE0839528.1"/>
    <property type="molecule type" value="Transcribed_RNA"/>
</dbReference>